<evidence type="ECO:0000313" key="2">
    <source>
        <dbReference type="EMBL" id="KAJ6257923.1"/>
    </source>
</evidence>
<name>A0AAD6ISV8_DREDA</name>
<proteinExistence type="predicted"/>
<feature type="compositionally biased region" description="Acidic residues" evidence="1">
    <location>
        <begin position="199"/>
        <end position="211"/>
    </location>
</feature>
<gene>
    <name evidence="2" type="ORF">Dda_7713</name>
</gene>
<feature type="compositionally biased region" description="Polar residues" evidence="1">
    <location>
        <begin position="180"/>
        <end position="189"/>
    </location>
</feature>
<organism evidence="2 3">
    <name type="scientific">Drechslerella dactyloides</name>
    <name type="common">Nematode-trapping fungus</name>
    <name type="synonym">Arthrobotrys dactyloides</name>
    <dbReference type="NCBI Taxonomy" id="74499"/>
    <lineage>
        <taxon>Eukaryota</taxon>
        <taxon>Fungi</taxon>
        <taxon>Dikarya</taxon>
        <taxon>Ascomycota</taxon>
        <taxon>Pezizomycotina</taxon>
        <taxon>Orbiliomycetes</taxon>
        <taxon>Orbiliales</taxon>
        <taxon>Orbiliaceae</taxon>
        <taxon>Drechslerella</taxon>
    </lineage>
</organism>
<protein>
    <submittedName>
        <fullName evidence="2">Uncharacterized protein</fullName>
    </submittedName>
</protein>
<evidence type="ECO:0000313" key="3">
    <source>
        <dbReference type="Proteomes" id="UP001221413"/>
    </source>
</evidence>
<feature type="region of interest" description="Disordered" evidence="1">
    <location>
        <begin position="1"/>
        <end position="112"/>
    </location>
</feature>
<feature type="region of interest" description="Disordered" evidence="1">
    <location>
        <begin position="125"/>
        <end position="308"/>
    </location>
</feature>
<evidence type="ECO:0000256" key="1">
    <source>
        <dbReference type="SAM" id="MobiDB-lite"/>
    </source>
</evidence>
<comment type="caution">
    <text evidence="2">The sequence shown here is derived from an EMBL/GenBank/DDBJ whole genome shotgun (WGS) entry which is preliminary data.</text>
</comment>
<dbReference type="AlphaFoldDB" id="A0AAD6ISV8"/>
<feature type="compositionally biased region" description="Low complexity" evidence="1">
    <location>
        <begin position="24"/>
        <end position="44"/>
    </location>
</feature>
<accession>A0AAD6ISV8</accession>
<feature type="compositionally biased region" description="Low complexity" evidence="1">
    <location>
        <begin position="163"/>
        <end position="175"/>
    </location>
</feature>
<feature type="compositionally biased region" description="Acidic residues" evidence="1">
    <location>
        <begin position="250"/>
        <end position="271"/>
    </location>
</feature>
<reference evidence="2" key="1">
    <citation type="submission" date="2023-01" db="EMBL/GenBank/DDBJ databases">
        <title>The chitinases involved in constricting ring structure development in the nematode-trapping fungus Drechslerella dactyloides.</title>
        <authorList>
            <person name="Wang R."/>
            <person name="Zhang L."/>
            <person name="Tang P."/>
            <person name="Li S."/>
            <person name="Liang L."/>
        </authorList>
    </citation>
    <scope>NUCLEOTIDE SEQUENCE</scope>
    <source>
        <strain evidence="2">YMF1.00031</strain>
    </source>
</reference>
<dbReference type="Proteomes" id="UP001221413">
    <property type="component" value="Unassembled WGS sequence"/>
</dbReference>
<feature type="compositionally biased region" description="Basic residues" evidence="1">
    <location>
        <begin position="222"/>
        <end position="231"/>
    </location>
</feature>
<dbReference type="EMBL" id="JAQGDS010000010">
    <property type="protein sequence ID" value="KAJ6257923.1"/>
    <property type="molecule type" value="Genomic_DNA"/>
</dbReference>
<keyword evidence="3" id="KW-1185">Reference proteome</keyword>
<feature type="compositionally biased region" description="Polar residues" evidence="1">
    <location>
        <begin position="89"/>
        <end position="104"/>
    </location>
</feature>
<sequence length="512" mass="55425">MQPPGTPRYRFTSPDDARRPPKLPTGATPAPAAVAQPQFATPAPLTARRQLDVNIDATARRTPATVDRRQKGYNRGFSPDPDLYLSTPRVASTTAPTGLSLTQNKNKRRRSFDLDEIDEALMTSGRPKILGPSSSGWKVGEFLTATPVPGKGKGRGAQALGSAATPTPATRQQPPLLFQRASTILSSPPENLELSFGDTQEDVQDDSEEGNGVEGGEVGVTRRQRKRRKSRGAFDDIESIASSLPTGLLGDDDGDEDEVSGSSDAGDEAEDDRQRHHRAKGKENATPRVTTAAEPTMRNEPPLTPPRFRTAIDAREGTIATTTTTTTKQWIKVPNQPQLNLPPQNRSPSAKKLDQAICAMAWSPSHRRRRNANAKYLTGGLASTVLGWAYDAQDSVLRSNAAIEQQQQGLHVATGRGVPAGVFVVAVEALWEEENYVAAIGAAEPVRWEQQQQVGQEKQKGEEARVVLVGDANSAMRRELGAGSRVEVRPPTWEVEAGGRTWTVVVNWKAHV</sequence>